<reference evidence="1 2" key="1">
    <citation type="submission" date="2007-01" db="EMBL/GenBank/DDBJ databases">
        <authorList>
            <person name="Haygood M."/>
            <person name="Podell S."/>
            <person name="Anderson C."/>
            <person name="Hopkinson B."/>
            <person name="Roe K."/>
            <person name="Barbeau K."/>
            <person name="Gaasterland T."/>
            <person name="Ferriera S."/>
            <person name="Johnson J."/>
            <person name="Kravitz S."/>
            <person name="Beeson K."/>
            <person name="Sutton G."/>
            <person name="Rogers Y.-H."/>
            <person name="Friedman R."/>
            <person name="Frazier M."/>
            <person name="Venter J.C."/>
        </authorList>
    </citation>
    <scope>NUCLEOTIDE SEQUENCE [LARGE SCALE GENOMIC DNA]</scope>
    <source>
        <strain evidence="1 2">ATCC 23134</strain>
    </source>
</reference>
<gene>
    <name evidence="1" type="ORF">M23134_05234</name>
</gene>
<accession>A1ZDI9</accession>
<evidence type="ECO:0000313" key="2">
    <source>
        <dbReference type="Proteomes" id="UP000004095"/>
    </source>
</evidence>
<dbReference type="AlphaFoldDB" id="A1ZDI9"/>
<dbReference type="Proteomes" id="UP000004095">
    <property type="component" value="Unassembled WGS sequence"/>
</dbReference>
<dbReference type="EMBL" id="AAWS01000002">
    <property type="protein sequence ID" value="EAY31728.1"/>
    <property type="molecule type" value="Genomic_DNA"/>
</dbReference>
<sequence>MNVFNLSSLAIRYFQTIDSDWFAIQIADKIVLLYLQI</sequence>
<keyword evidence="2" id="KW-1185">Reference proteome</keyword>
<name>A1ZDI9_MICM2</name>
<organism evidence="1 2">
    <name type="scientific">Microscilla marina ATCC 23134</name>
    <dbReference type="NCBI Taxonomy" id="313606"/>
    <lineage>
        <taxon>Bacteria</taxon>
        <taxon>Pseudomonadati</taxon>
        <taxon>Bacteroidota</taxon>
        <taxon>Cytophagia</taxon>
        <taxon>Cytophagales</taxon>
        <taxon>Microscillaceae</taxon>
        <taxon>Microscilla</taxon>
    </lineage>
</organism>
<comment type="caution">
    <text evidence="1">The sequence shown here is derived from an EMBL/GenBank/DDBJ whole genome shotgun (WGS) entry which is preliminary data.</text>
</comment>
<evidence type="ECO:0000313" key="1">
    <source>
        <dbReference type="EMBL" id="EAY31728.1"/>
    </source>
</evidence>
<protein>
    <submittedName>
        <fullName evidence="1">Uncharacterized protein</fullName>
    </submittedName>
</protein>
<proteinExistence type="predicted"/>